<reference evidence="3 4" key="1">
    <citation type="journal article" date="2015" name="Genome Announc.">
        <title>Complete Genome Sequence of the Type Strain Corynebacterium mustelae DSM 45274, Isolated from Various Tissues of a Male Ferret with Lethal Sepsis.</title>
        <authorList>
            <person name="Ruckert C."/>
            <person name="Eimer J."/>
            <person name="Winkler A."/>
            <person name="Tauch A."/>
        </authorList>
    </citation>
    <scope>NUCLEOTIDE SEQUENCE [LARGE SCALE GENOMIC DNA]</scope>
    <source>
        <strain evidence="3 4">DSM 45274</strain>
    </source>
</reference>
<evidence type="ECO:0000313" key="4">
    <source>
        <dbReference type="Proteomes" id="UP000035199"/>
    </source>
</evidence>
<feature type="region of interest" description="Disordered" evidence="1">
    <location>
        <begin position="1"/>
        <end position="34"/>
    </location>
</feature>
<keyword evidence="2" id="KW-0472">Membrane</keyword>
<evidence type="ECO:0000256" key="2">
    <source>
        <dbReference type="SAM" id="Phobius"/>
    </source>
</evidence>
<evidence type="ECO:0000256" key="1">
    <source>
        <dbReference type="SAM" id="MobiDB-lite"/>
    </source>
</evidence>
<proteinExistence type="predicted"/>
<dbReference type="KEGG" id="cmv:CMUST_11390"/>
<evidence type="ECO:0000313" key="3">
    <source>
        <dbReference type="EMBL" id="AKK06591.1"/>
    </source>
</evidence>
<feature type="transmembrane region" description="Helical" evidence="2">
    <location>
        <begin position="65"/>
        <end position="85"/>
    </location>
</feature>
<dbReference type="PATRIC" id="fig|571915.4.peg.2435"/>
<feature type="compositionally biased region" description="Polar residues" evidence="1">
    <location>
        <begin position="14"/>
        <end position="23"/>
    </location>
</feature>
<protein>
    <submittedName>
        <fullName evidence="3">Uncharacterized protein</fullName>
    </submittedName>
</protein>
<accession>A0A0G3GZK6</accession>
<dbReference type="AlphaFoldDB" id="A0A0G3GZK6"/>
<dbReference type="Proteomes" id="UP000035199">
    <property type="component" value="Chromosome"/>
</dbReference>
<keyword evidence="2" id="KW-0812">Transmembrane</keyword>
<dbReference type="EMBL" id="CP011542">
    <property type="protein sequence ID" value="AKK06591.1"/>
    <property type="molecule type" value="Genomic_DNA"/>
</dbReference>
<gene>
    <name evidence="3" type="ORF">CMUST_11390</name>
</gene>
<dbReference type="STRING" id="571915.CMUST_11390"/>
<feature type="transmembrane region" description="Helical" evidence="2">
    <location>
        <begin position="40"/>
        <end position="59"/>
    </location>
</feature>
<feature type="compositionally biased region" description="Basic and acidic residues" evidence="1">
    <location>
        <begin position="1"/>
        <end position="12"/>
    </location>
</feature>
<dbReference type="RefSeq" id="WP_144414201.1">
    <property type="nucleotide sequence ID" value="NZ_CP011542.1"/>
</dbReference>
<name>A0A0G3GZK6_9CORY</name>
<reference evidence="4" key="2">
    <citation type="submission" date="2015-05" db="EMBL/GenBank/DDBJ databases">
        <title>Complete genome sequence of Corynebacterium mustelae DSM 45274, isolated from various tissues of a male ferret with lethal sepsis.</title>
        <authorList>
            <person name="Ruckert C."/>
            <person name="Albersmeier A."/>
            <person name="Winkler A."/>
            <person name="Tauch A."/>
        </authorList>
    </citation>
    <scope>NUCLEOTIDE SEQUENCE [LARGE SCALE GENOMIC DNA]</scope>
    <source>
        <strain evidence="4">DSM 45274</strain>
    </source>
</reference>
<organism evidence="3 4">
    <name type="scientific">Corynebacterium mustelae</name>
    <dbReference type="NCBI Taxonomy" id="571915"/>
    <lineage>
        <taxon>Bacteria</taxon>
        <taxon>Bacillati</taxon>
        <taxon>Actinomycetota</taxon>
        <taxon>Actinomycetes</taxon>
        <taxon>Mycobacteriales</taxon>
        <taxon>Corynebacteriaceae</taxon>
        <taxon>Corynebacterium</taxon>
    </lineage>
</organism>
<keyword evidence="2" id="KW-1133">Transmembrane helix</keyword>
<sequence>MNNEADNRDVRDVTAQTDASLSEATGAGEKESNGTYMGEGMLLGMLIGTAVMVFVLPGGNPGASMWSLMSMSIGLSIGMAVGLAIPKKPR</sequence>
<keyword evidence="4" id="KW-1185">Reference proteome</keyword>